<gene>
    <name evidence="2" type="ORF">HAX54_019405</name>
</gene>
<comment type="caution">
    <text evidence="2">The sequence shown here is derived from an EMBL/GenBank/DDBJ whole genome shotgun (WGS) entry which is preliminary data.</text>
</comment>
<evidence type="ECO:0000256" key="1">
    <source>
        <dbReference type="SAM" id="MobiDB-lite"/>
    </source>
</evidence>
<evidence type="ECO:0000313" key="2">
    <source>
        <dbReference type="EMBL" id="MCD7453042.1"/>
    </source>
</evidence>
<feature type="non-terminal residue" evidence="2">
    <location>
        <position position="101"/>
    </location>
</feature>
<sequence length="101" mass="10747">MPPQTMQTWNGPRTPVQGSSVGAQNGPTTSCKSFETPVPQPPSMGTSKAEFIGEIQMLTQLVAAQLGRQNSTPASLCSCDSGALRIKEFLRMNSPMFTGSK</sequence>
<proteinExistence type="predicted"/>
<protein>
    <submittedName>
        <fullName evidence="2">Uncharacterized protein</fullName>
    </submittedName>
</protein>
<dbReference type="Proteomes" id="UP000823775">
    <property type="component" value="Unassembled WGS sequence"/>
</dbReference>
<organism evidence="2 3">
    <name type="scientific">Datura stramonium</name>
    <name type="common">Jimsonweed</name>
    <name type="synonym">Common thornapple</name>
    <dbReference type="NCBI Taxonomy" id="4076"/>
    <lineage>
        <taxon>Eukaryota</taxon>
        <taxon>Viridiplantae</taxon>
        <taxon>Streptophyta</taxon>
        <taxon>Embryophyta</taxon>
        <taxon>Tracheophyta</taxon>
        <taxon>Spermatophyta</taxon>
        <taxon>Magnoliopsida</taxon>
        <taxon>eudicotyledons</taxon>
        <taxon>Gunneridae</taxon>
        <taxon>Pentapetalae</taxon>
        <taxon>asterids</taxon>
        <taxon>lamiids</taxon>
        <taxon>Solanales</taxon>
        <taxon>Solanaceae</taxon>
        <taxon>Solanoideae</taxon>
        <taxon>Datureae</taxon>
        <taxon>Datura</taxon>
    </lineage>
</organism>
<feature type="compositionally biased region" description="Polar residues" evidence="1">
    <location>
        <begin position="1"/>
        <end position="33"/>
    </location>
</feature>
<keyword evidence="3" id="KW-1185">Reference proteome</keyword>
<evidence type="ECO:0000313" key="3">
    <source>
        <dbReference type="Proteomes" id="UP000823775"/>
    </source>
</evidence>
<name>A0ABS8S1Y6_DATST</name>
<accession>A0ABS8S1Y6</accession>
<reference evidence="2 3" key="1">
    <citation type="journal article" date="2021" name="BMC Genomics">
        <title>Datura genome reveals duplications of psychoactive alkaloid biosynthetic genes and high mutation rate following tissue culture.</title>
        <authorList>
            <person name="Rajewski A."/>
            <person name="Carter-House D."/>
            <person name="Stajich J."/>
            <person name="Litt A."/>
        </authorList>
    </citation>
    <scope>NUCLEOTIDE SEQUENCE [LARGE SCALE GENOMIC DNA]</scope>
    <source>
        <strain evidence="2">AR-01</strain>
    </source>
</reference>
<feature type="region of interest" description="Disordered" evidence="1">
    <location>
        <begin position="1"/>
        <end position="46"/>
    </location>
</feature>
<dbReference type="EMBL" id="JACEIK010000236">
    <property type="protein sequence ID" value="MCD7453042.1"/>
    <property type="molecule type" value="Genomic_DNA"/>
</dbReference>